<dbReference type="SUPFAM" id="SSF56784">
    <property type="entry name" value="HAD-like"/>
    <property type="match status" value="1"/>
</dbReference>
<dbReference type="NCBIfam" id="TIGR02251">
    <property type="entry name" value="HIF-SF_euk"/>
    <property type="match status" value="1"/>
</dbReference>
<dbReference type="PROSITE" id="PS50969">
    <property type="entry name" value="FCP1"/>
    <property type="match status" value="1"/>
</dbReference>
<dbReference type="AlphaFoldDB" id="A0AA41VSX8"/>
<sequence>MNLSHAALKMKTKPCTGTGLHVCHKSSKISKNSCSQVRLSQYTAELDTSVDDDVLLNVEVSQEIEYDKPAAALLNGEACSFLQSPPSAVESPADERTELAPSTCSSNMETIFSPIFEFDEIHSKPNIYNYNYSAKDDIIFAQLIADEESNGANSNSYGFQSCNVSDFNISDMTVSGLPFDGSAGFEDIMDSNNFLDYGCSVVPDTVFDMAERYMVLPFLEETVETSNILDKRACKEEEQEASIISDDACLYLAIHQLKSCDEQSEFNSHSVVGVDDIDCFDPHLFLRNLPDLSDVVPSLWPLLLPKETRKRKSITLVLDLDETLVHSTLEHCDDADFTFPVFFNMKEHTVYVRQRPYLKAFLEKVAEMFEIIVFTASQSSYAEQLLNILDPSGKLISQRAYRESCLFSDGSYTKDLTVLGVDLAKVAIIDNSPQVFRLQVNNGIPIKSWFDDPSDRALISLLPFLETLVDADDVRPIIAQRFSNNQQ</sequence>
<dbReference type="EMBL" id="JAJJMA010287137">
    <property type="protein sequence ID" value="MCL7046911.1"/>
    <property type="molecule type" value="Genomic_DNA"/>
</dbReference>
<dbReference type="SMART" id="SM00577">
    <property type="entry name" value="CPDc"/>
    <property type="match status" value="1"/>
</dbReference>
<evidence type="ECO:0000256" key="1">
    <source>
        <dbReference type="ARBA" id="ARBA00022801"/>
    </source>
</evidence>
<comment type="similarity">
    <text evidence="4">Belongs to the CTDSPL2 family.</text>
</comment>
<dbReference type="FunFam" id="3.40.50.1000:FF:000015">
    <property type="entry name" value="CTD small phosphatase-like protein 2"/>
    <property type="match status" value="1"/>
</dbReference>
<evidence type="ECO:0000256" key="3">
    <source>
        <dbReference type="ARBA" id="ARBA00037324"/>
    </source>
</evidence>
<dbReference type="InterPro" id="IPR036412">
    <property type="entry name" value="HAD-like_sf"/>
</dbReference>
<dbReference type="PANTHER" id="PTHR12210">
    <property type="entry name" value="DULLARD PROTEIN PHOSPHATASE"/>
    <property type="match status" value="1"/>
</dbReference>
<dbReference type="InterPro" id="IPR004274">
    <property type="entry name" value="FCP1_dom"/>
</dbReference>
<feature type="domain" description="FCP1 homology" evidence="5">
    <location>
        <begin position="309"/>
        <end position="468"/>
    </location>
</feature>
<keyword evidence="7" id="KW-1185">Reference proteome</keyword>
<dbReference type="InterPro" id="IPR023214">
    <property type="entry name" value="HAD_sf"/>
</dbReference>
<protein>
    <recommendedName>
        <fullName evidence="5">FCP1 homology domain-containing protein</fullName>
    </recommendedName>
</protein>
<keyword evidence="2" id="KW-0904">Protein phosphatase</keyword>
<proteinExistence type="inferred from homology"/>
<dbReference type="InterPro" id="IPR050365">
    <property type="entry name" value="TIM50"/>
</dbReference>
<keyword evidence="1" id="KW-0378">Hydrolase</keyword>
<dbReference type="GO" id="GO:0005634">
    <property type="term" value="C:nucleus"/>
    <property type="evidence" value="ECO:0007669"/>
    <property type="project" value="UniProtKB-ARBA"/>
</dbReference>
<evidence type="ECO:0000256" key="4">
    <source>
        <dbReference type="ARBA" id="ARBA00038355"/>
    </source>
</evidence>
<dbReference type="Pfam" id="PF03031">
    <property type="entry name" value="NIF"/>
    <property type="match status" value="1"/>
</dbReference>
<dbReference type="Proteomes" id="UP001177140">
    <property type="component" value="Unassembled WGS sequence"/>
</dbReference>
<comment type="caution">
    <text evidence="6">The sequence shown here is derived from an EMBL/GenBank/DDBJ whole genome shotgun (WGS) entry which is preliminary data.</text>
</comment>
<gene>
    <name evidence="6" type="ORF">MKW94_015439</name>
</gene>
<evidence type="ECO:0000313" key="7">
    <source>
        <dbReference type="Proteomes" id="UP001177140"/>
    </source>
</evidence>
<organism evidence="6 7">
    <name type="scientific">Papaver nudicaule</name>
    <name type="common">Iceland poppy</name>
    <dbReference type="NCBI Taxonomy" id="74823"/>
    <lineage>
        <taxon>Eukaryota</taxon>
        <taxon>Viridiplantae</taxon>
        <taxon>Streptophyta</taxon>
        <taxon>Embryophyta</taxon>
        <taxon>Tracheophyta</taxon>
        <taxon>Spermatophyta</taxon>
        <taxon>Magnoliopsida</taxon>
        <taxon>Ranunculales</taxon>
        <taxon>Papaveraceae</taxon>
        <taxon>Papaveroideae</taxon>
        <taxon>Papaver</taxon>
    </lineage>
</organism>
<comment type="function">
    <text evidence="3">Probable phosphatase.</text>
</comment>
<evidence type="ECO:0000256" key="2">
    <source>
        <dbReference type="ARBA" id="ARBA00022912"/>
    </source>
</evidence>
<dbReference type="CDD" id="cd07521">
    <property type="entry name" value="HAD_FCP1-like"/>
    <property type="match status" value="1"/>
</dbReference>
<evidence type="ECO:0000259" key="5">
    <source>
        <dbReference type="PROSITE" id="PS50969"/>
    </source>
</evidence>
<evidence type="ECO:0000313" key="6">
    <source>
        <dbReference type="EMBL" id="MCL7046911.1"/>
    </source>
</evidence>
<accession>A0AA41VSX8</accession>
<dbReference type="InterPro" id="IPR011948">
    <property type="entry name" value="Dullard_phosphatase"/>
</dbReference>
<name>A0AA41VSX8_PAPNU</name>
<reference evidence="6" key="1">
    <citation type="submission" date="2022-03" db="EMBL/GenBank/DDBJ databases">
        <title>A functionally conserved STORR gene fusion in Papaver species that diverged 16.8 million years ago.</title>
        <authorList>
            <person name="Catania T."/>
        </authorList>
    </citation>
    <scope>NUCLEOTIDE SEQUENCE</scope>
    <source>
        <strain evidence="6">S-191538</strain>
    </source>
</reference>
<dbReference type="Gene3D" id="3.40.50.1000">
    <property type="entry name" value="HAD superfamily/HAD-like"/>
    <property type="match status" value="1"/>
</dbReference>
<dbReference type="GO" id="GO:0004721">
    <property type="term" value="F:phosphoprotein phosphatase activity"/>
    <property type="evidence" value="ECO:0007669"/>
    <property type="project" value="UniProtKB-KW"/>
</dbReference>